<dbReference type="Proteomes" id="UP001596411">
    <property type="component" value="Unassembled WGS sequence"/>
</dbReference>
<sequence length="137" mass="15233">MAYPITPQLMFEGDAEAAMRLYTALFDDADIVRLERYGPGEPGAEGDVKQAEFTLGGRRYRCIDSPVPHAFTFTPSISLCVDCESLAEFERLRAALAEGGETLMPPDDYGFGARFTWLNDRFGVSWQLNLAREEGTP</sequence>
<keyword evidence="3" id="KW-1185">Reference proteome</keyword>
<dbReference type="InterPro" id="IPR009725">
    <property type="entry name" value="3_dmu_93_MTrfase"/>
</dbReference>
<feature type="domain" description="PhnB-like" evidence="1">
    <location>
        <begin position="5"/>
        <end position="128"/>
    </location>
</feature>
<dbReference type="PANTHER" id="PTHR33990:SF4">
    <property type="entry name" value="PHNB-LIKE DOMAIN-CONTAINING PROTEIN"/>
    <property type="match status" value="1"/>
</dbReference>
<dbReference type="InterPro" id="IPR029068">
    <property type="entry name" value="Glyas_Bleomycin-R_OHBP_Dase"/>
</dbReference>
<evidence type="ECO:0000313" key="2">
    <source>
        <dbReference type="EMBL" id="MFC7089024.1"/>
    </source>
</evidence>
<protein>
    <submittedName>
        <fullName evidence="2">VOC family protein</fullName>
    </submittedName>
</protein>
<dbReference type="InterPro" id="IPR028973">
    <property type="entry name" value="PhnB-like"/>
</dbReference>
<comment type="caution">
    <text evidence="2">The sequence shown here is derived from an EMBL/GenBank/DDBJ whole genome shotgun (WGS) entry which is preliminary data.</text>
</comment>
<evidence type="ECO:0000259" key="1">
    <source>
        <dbReference type="Pfam" id="PF06983"/>
    </source>
</evidence>
<dbReference type="SUPFAM" id="SSF54593">
    <property type="entry name" value="Glyoxalase/Bleomycin resistance protein/Dihydroxybiphenyl dioxygenase"/>
    <property type="match status" value="1"/>
</dbReference>
<organism evidence="2 3">
    <name type="scientific">Halomonas salifodinae</name>
    <dbReference type="NCBI Taxonomy" id="438745"/>
    <lineage>
        <taxon>Bacteria</taxon>
        <taxon>Pseudomonadati</taxon>
        <taxon>Pseudomonadota</taxon>
        <taxon>Gammaproteobacteria</taxon>
        <taxon>Oceanospirillales</taxon>
        <taxon>Halomonadaceae</taxon>
        <taxon>Halomonas</taxon>
    </lineage>
</organism>
<dbReference type="Gene3D" id="3.30.720.100">
    <property type="match status" value="1"/>
</dbReference>
<dbReference type="CDD" id="cd06588">
    <property type="entry name" value="PhnB_like"/>
    <property type="match status" value="1"/>
</dbReference>
<dbReference type="Pfam" id="PF06983">
    <property type="entry name" value="3-dmu-9_3-mt"/>
    <property type="match status" value="1"/>
</dbReference>
<dbReference type="EMBL" id="JBHSZP010000013">
    <property type="protein sequence ID" value="MFC7089024.1"/>
    <property type="molecule type" value="Genomic_DNA"/>
</dbReference>
<accession>A0ABW2EVQ4</accession>
<evidence type="ECO:0000313" key="3">
    <source>
        <dbReference type="Proteomes" id="UP001596411"/>
    </source>
</evidence>
<dbReference type="PANTHER" id="PTHR33990">
    <property type="entry name" value="PROTEIN YJDN-RELATED"/>
    <property type="match status" value="1"/>
</dbReference>
<dbReference type="PIRSF" id="PIRSF021700">
    <property type="entry name" value="3_dmu_93_MTrfase"/>
    <property type="match status" value="1"/>
</dbReference>
<dbReference type="Gene3D" id="3.30.720.110">
    <property type="match status" value="1"/>
</dbReference>
<gene>
    <name evidence="2" type="ORF">ACFQH5_05635</name>
</gene>
<dbReference type="RefSeq" id="WP_346062653.1">
    <property type="nucleotide sequence ID" value="NZ_BAAADR010000012.1"/>
</dbReference>
<proteinExistence type="predicted"/>
<reference evidence="3" key="1">
    <citation type="journal article" date="2019" name="Int. J. Syst. Evol. Microbiol.">
        <title>The Global Catalogue of Microorganisms (GCM) 10K type strain sequencing project: providing services to taxonomists for standard genome sequencing and annotation.</title>
        <authorList>
            <consortium name="The Broad Institute Genomics Platform"/>
            <consortium name="The Broad Institute Genome Sequencing Center for Infectious Disease"/>
            <person name="Wu L."/>
            <person name="Ma J."/>
        </authorList>
    </citation>
    <scope>NUCLEOTIDE SEQUENCE [LARGE SCALE GENOMIC DNA]</scope>
    <source>
        <strain evidence="3">CGMCC 1.13666</strain>
    </source>
</reference>
<name>A0ABW2EVQ4_9GAMM</name>